<proteinExistence type="predicted"/>
<accession>A0A066VK03</accession>
<evidence type="ECO:0000313" key="2">
    <source>
        <dbReference type="EMBL" id="KDN39089.1"/>
    </source>
</evidence>
<organism evidence="2 3">
    <name type="scientific">Tilletiaria anomala (strain ATCC 24038 / CBS 436.72 / UBC 951)</name>
    <dbReference type="NCBI Taxonomy" id="1037660"/>
    <lineage>
        <taxon>Eukaryota</taxon>
        <taxon>Fungi</taxon>
        <taxon>Dikarya</taxon>
        <taxon>Basidiomycota</taxon>
        <taxon>Ustilaginomycotina</taxon>
        <taxon>Exobasidiomycetes</taxon>
        <taxon>Georgefischeriales</taxon>
        <taxon>Tilletiariaceae</taxon>
        <taxon>Tilletiaria</taxon>
    </lineage>
</organism>
<keyword evidence="3" id="KW-1185">Reference proteome</keyword>
<dbReference type="GeneID" id="25261611"/>
<keyword evidence="1" id="KW-0812">Transmembrane</keyword>
<evidence type="ECO:0000313" key="3">
    <source>
        <dbReference type="Proteomes" id="UP000027361"/>
    </source>
</evidence>
<dbReference type="HOGENOM" id="CLU_2293636_0_0_1"/>
<protein>
    <submittedName>
        <fullName evidence="2">Uncharacterized protein</fullName>
    </submittedName>
</protein>
<sequence length="101" mass="11169">MCKHQKAANDSKKNQGYILYIMMVSSSISPAAILLYGWSAKYPLHLVVQNPCVVIGGFGGIGLFLSIQGVSLHLGWSQPPQTLLMTAFYLSFLVFEFQLLM</sequence>
<dbReference type="EMBL" id="JMSN01000109">
    <property type="protein sequence ID" value="KDN39089.1"/>
    <property type="molecule type" value="Genomic_DNA"/>
</dbReference>
<keyword evidence="1" id="KW-0472">Membrane</keyword>
<gene>
    <name evidence="2" type="ORF">K437DRAFT_14862</name>
</gene>
<keyword evidence="1" id="KW-1133">Transmembrane helix</keyword>
<feature type="transmembrane region" description="Helical" evidence="1">
    <location>
        <begin position="82"/>
        <end position="100"/>
    </location>
</feature>
<name>A0A066VK03_TILAU</name>
<comment type="caution">
    <text evidence="2">The sequence shown here is derived from an EMBL/GenBank/DDBJ whole genome shotgun (WGS) entry which is preliminary data.</text>
</comment>
<feature type="transmembrane region" description="Helical" evidence="1">
    <location>
        <begin position="52"/>
        <end position="76"/>
    </location>
</feature>
<dbReference type="InParanoid" id="A0A066VK03"/>
<feature type="transmembrane region" description="Helical" evidence="1">
    <location>
        <begin position="17"/>
        <end position="40"/>
    </location>
</feature>
<dbReference type="AlphaFoldDB" id="A0A066VK03"/>
<evidence type="ECO:0000256" key="1">
    <source>
        <dbReference type="SAM" id="Phobius"/>
    </source>
</evidence>
<reference evidence="2 3" key="1">
    <citation type="submission" date="2014-05" db="EMBL/GenBank/DDBJ databases">
        <title>Draft genome sequence of a rare smut relative, Tilletiaria anomala UBC 951.</title>
        <authorList>
            <consortium name="DOE Joint Genome Institute"/>
            <person name="Toome M."/>
            <person name="Kuo A."/>
            <person name="Henrissat B."/>
            <person name="Lipzen A."/>
            <person name="Tritt A."/>
            <person name="Yoshinaga Y."/>
            <person name="Zane M."/>
            <person name="Barry K."/>
            <person name="Grigoriev I.V."/>
            <person name="Spatafora J.W."/>
            <person name="Aimea M.C."/>
        </authorList>
    </citation>
    <scope>NUCLEOTIDE SEQUENCE [LARGE SCALE GENOMIC DNA]</scope>
    <source>
        <strain evidence="2 3">UBC 951</strain>
    </source>
</reference>
<dbReference type="RefSeq" id="XP_013240912.1">
    <property type="nucleotide sequence ID" value="XM_013385458.1"/>
</dbReference>
<dbReference type="Proteomes" id="UP000027361">
    <property type="component" value="Unassembled WGS sequence"/>
</dbReference>